<sequence length="749" mass="80477">MAASTESYQSPQYGSLTGAIGEKIGSAISMAAGARKRQNDEIEKLQNKSEKTPEEEQRLQDLLEQKSQQKKGYFFKKALGSEFGGDRLRRTRGFFSTNPEAQNDPALTKQKRFDALVAAQAPQIQRVKQTELDLTGAGYKEKSTLGKFSDSIAEKFNILGKKVDNLIQKEDNDKTPSVIVKMSESIRGVKSFFTRNNKIQEESNKINEEQLEQQIESANDAERAREELDMEARNRNAGGEAYDNKRKKSASKNILEDVLDFFDFPDLDFDRKRRRTGRSRRRGTRRRYARRKLNRFKPKKPNLRMPKMPKGLGRLGRGLRGFKGLSGGILGGIGMDMLFPDPTNQYDQLFGENAYYNDPNYKGPKPPKKLASGGVINVPDKLASGGILDNPTQISGPSAVVPQQKLASQVKTNPENIKKSSPFAKAIQLPTIAAGSLMLSTIANVINSMGGLSRLFRPVIQKLITPAASVFGLPASIISSIFGGPASAATMKGGSFGGFGRKKEGQSQDQSQPAGAAPATPGAGSFMTGGQVTGGGSISGYQITSRFGRRASPGGVGSTNHMGIDYGTPQGTKLAIKKPGRVQKIVVPAPGNMGEVHIVHDDGTETRYLHLSKVAVRQGAQVVAGTLLGETGGEPGTPGAGPSTGPHLHFEYYPSASSGPVDGSGVADQYFTVGGQVQSPGQPALPMQPPGSPSTPAPSAPPTGQPQIASPIFLPSMAQKPPAMPLSATPMTSPWSVYNFENPYQPHKF</sequence>
<dbReference type="Proteomes" id="UP000246186">
    <property type="component" value="Genome"/>
</dbReference>
<evidence type="ECO:0000313" key="9">
    <source>
        <dbReference type="Proteomes" id="UP000246186"/>
    </source>
</evidence>
<feature type="region of interest" description="Disordered" evidence="4">
    <location>
        <begin position="674"/>
        <end position="710"/>
    </location>
</feature>
<feature type="region of interest" description="Disordered" evidence="4">
    <location>
        <begin position="493"/>
        <end position="529"/>
    </location>
</feature>
<accession>Q5GQC9</accession>
<name>Q5GQC9_BPSYP</name>
<feature type="compositionally biased region" description="Gly residues" evidence="4">
    <location>
        <begin position="630"/>
        <end position="639"/>
    </location>
</feature>
<dbReference type="GO" id="GO:0042742">
    <property type="term" value="P:defense response to bacterium"/>
    <property type="evidence" value="ECO:0007669"/>
    <property type="project" value="UniProtKB-KW"/>
</dbReference>
<dbReference type="PANTHER" id="PTHR21666:SF270">
    <property type="entry name" value="MUREIN HYDROLASE ACTIVATOR ENVC"/>
    <property type="match status" value="1"/>
</dbReference>
<dbReference type="GO" id="GO:0031640">
    <property type="term" value="P:killing of cells of another organism"/>
    <property type="evidence" value="ECO:0007669"/>
    <property type="project" value="UniProtKB-KW"/>
</dbReference>
<dbReference type="InterPro" id="IPR050570">
    <property type="entry name" value="Cell_wall_metabolism_enzyme"/>
</dbReference>
<organism evidence="6 8">
    <name type="scientific">Synechococcus phage S-PM2</name>
    <dbReference type="NCBI Taxonomy" id="238854"/>
    <lineage>
        <taxon>Viruses</taxon>
        <taxon>Duplodnaviria</taxon>
        <taxon>Heunggongvirae</taxon>
        <taxon>Uroviricota</taxon>
        <taxon>Caudoviricetes</taxon>
        <taxon>Pantevenvirales</taxon>
        <taxon>Kyanoviridae</taxon>
        <taxon>Nodensvirus</taxon>
        <taxon>Nodensvirus spm2</taxon>
    </lineage>
</organism>
<dbReference type="EMBL" id="AJ630128">
    <property type="protein sequence ID" value="CAF34273.1"/>
    <property type="molecule type" value="Genomic_DNA"/>
</dbReference>
<dbReference type="Gene3D" id="2.70.70.10">
    <property type="entry name" value="Glucose Permease (Domain IIA)"/>
    <property type="match status" value="1"/>
</dbReference>
<keyword evidence="8" id="KW-1185">Reference proteome</keyword>
<keyword evidence="2" id="KW-0081">Bacteriolytic enzyme</keyword>
<dbReference type="OrthoDB" id="10984at10239"/>
<evidence type="ECO:0000259" key="5">
    <source>
        <dbReference type="Pfam" id="PF01551"/>
    </source>
</evidence>
<keyword evidence="1" id="KW-0929">Antimicrobial</keyword>
<organismHost>
    <name type="scientific">Synechococcus</name>
    <dbReference type="NCBI Taxonomy" id="1129"/>
</organismHost>
<dbReference type="PANTHER" id="PTHR21666">
    <property type="entry name" value="PEPTIDASE-RELATED"/>
    <property type="match status" value="1"/>
</dbReference>
<dbReference type="InterPro" id="IPR011055">
    <property type="entry name" value="Dup_hybrid_motif"/>
</dbReference>
<feature type="region of interest" description="Disordered" evidence="4">
    <location>
        <begin position="31"/>
        <end position="65"/>
    </location>
</feature>
<evidence type="ECO:0000313" key="6">
    <source>
        <dbReference type="EMBL" id="CAF34273.1"/>
    </source>
</evidence>
<protein>
    <submittedName>
        <fullName evidence="6">Hypothetical-Protein / belonging to T4-LIKE GC: 727</fullName>
    </submittedName>
</protein>
<dbReference type="SUPFAM" id="SSF51261">
    <property type="entry name" value="Duplicated hybrid motif"/>
    <property type="match status" value="1"/>
</dbReference>
<dbReference type="CDD" id="cd12797">
    <property type="entry name" value="M23_peptidase"/>
    <property type="match status" value="1"/>
</dbReference>
<reference evidence="7" key="4">
    <citation type="submission" date="2015-02" db="EMBL/GenBank/DDBJ databases">
        <authorList>
            <person name="Chooi Y.-H."/>
        </authorList>
    </citation>
    <scope>NUCLEOTIDE SEQUENCE</scope>
</reference>
<evidence type="ECO:0000313" key="8">
    <source>
        <dbReference type="Proteomes" id="UP000000994"/>
    </source>
</evidence>
<feature type="compositionally biased region" description="Low complexity" evidence="4">
    <location>
        <begin position="513"/>
        <end position="529"/>
    </location>
</feature>
<keyword evidence="3" id="KW-0175">Coiled coil</keyword>
<evidence type="ECO:0000256" key="3">
    <source>
        <dbReference type="SAM" id="Coils"/>
    </source>
</evidence>
<evidence type="ECO:0000256" key="2">
    <source>
        <dbReference type="ARBA" id="ARBA00022638"/>
    </source>
</evidence>
<reference evidence="6 8" key="1">
    <citation type="journal article" date="2004" name="Proc. Natl. Acad. Sci. U.S.A.">
        <title>Genetic organization of the psbAD region in phages infecting marine Synechococcus strains.</title>
        <authorList>
            <person name="Millard A."/>
            <person name="Clokie M.R."/>
            <person name="Shub D.A."/>
            <person name="Mann N.H."/>
        </authorList>
    </citation>
    <scope>NUCLEOTIDE SEQUENCE [LARGE SCALE GENOMIC DNA]</scope>
</reference>
<proteinExistence type="predicted"/>
<feature type="compositionally biased region" description="Basic and acidic residues" evidence="4">
    <location>
        <begin position="37"/>
        <end position="64"/>
    </location>
</feature>
<dbReference type="Pfam" id="PF01551">
    <property type="entry name" value="Peptidase_M23"/>
    <property type="match status" value="1"/>
</dbReference>
<feature type="domain" description="M23ase beta-sheet core" evidence="5">
    <location>
        <begin position="560"/>
        <end position="654"/>
    </location>
</feature>
<dbReference type="GO" id="GO:0004222">
    <property type="term" value="F:metalloendopeptidase activity"/>
    <property type="evidence" value="ECO:0007669"/>
    <property type="project" value="TreeGrafter"/>
</dbReference>
<feature type="coiled-coil region" evidence="3">
    <location>
        <begin position="201"/>
        <end position="231"/>
    </location>
</feature>
<dbReference type="KEGG" id="vg:3260331"/>
<dbReference type="InterPro" id="IPR016047">
    <property type="entry name" value="M23ase_b-sheet_dom"/>
</dbReference>
<dbReference type="Proteomes" id="UP000000994">
    <property type="component" value="Segment"/>
</dbReference>
<evidence type="ECO:0000256" key="1">
    <source>
        <dbReference type="ARBA" id="ARBA00022529"/>
    </source>
</evidence>
<dbReference type="EMBL" id="LN828717">
    <property type="protein sequence ID" value="CFW42435.1"/>
    <property type="molecule type" value="Genomic_DNA"/>
</dbReference>
<evidence type="ECO:0000256" key="4">
    <source>
        <dbReference type="SAM" id="MobiDB-lite"/>
    </source>
</evidence>
<feature type="region of interest" description="Disordered" evidence="4">
    <location>
        <begin position="630"/>
        <end position="649"/>
    </location>
</feature>
<feature type="compositionally biased region" description="Pro residues" evidence="4">
    <location>
        <begin position="686"/>
        <end position="704"/>
    </location>
</feature>
<gene>
    <name evidence="7" type="ORF">S-PM2d208</name>
    <name evidence="6" type="ORF">S-PM2p208</name>
</gene>
<evidence type="ECO:0000313" key="7">
    <source>
        <dbReference type="EMBL" id="CFW42435.1"/>
    </source>
</evidence>
<dbReference type="RefSeq" id="YP_195243.1">
    <property type="nucleotide sequence ID" value="NC_006820.1"/>
</dbReference>
<reference evidence="7 9" key="3">
    <citation type="journal article" date="2015" name="PLoS ONE">
        <title>Spontaneous Deletion of an "ORFanage" Region Facilitates Host Adaptation in a "Photosynthetic" Cyanophage.</title>
        <authorList>
            <person name="Puxty R.J."/>
            <person name="Perez-Sepulveda B."/>
            <person name="Rihtman B."/>
            <person name="Evans D.J."/>
            <person name="Millard A.D."/>
            <person name="Scanlan D.J."/>
        </authorList>
    </citation>
    <scope>NUCLEOTIDE SEQUENCE [LARGE SCALE GENOMIC DNA]</scope>
</reference>
<reference evidence="6 8" key="2">
    <citation type="journal article" date="2005" name="J. Bacteriol.">
        <title>The genome of S-PM2, a 'photosynthetic' T4-type bacteriophage that infects marine Synechococcus strains.</title>
        <authorList>
            <person name="Mann N.H."/>
            <person name="Clokie M.R."/>
            <person name="Millard A."/>
            <person name="Cook A."/>
            <person name="Wilson W.H."/>
            <person name="Wheatley P.J."/>
            <person name="Letarov A."/>
            <person name="Krisch H.M."/>
        </authorList>
    </citation>
    <scope>NUCLEOTIDE SEQUENCE</scope>
</reference>